<dbReference type="CDD" id="cd00038">
    <property type="entry name" value="CAP_ED"/>
    <property type="match status" value="1"/>
</dbReference>
<gene>
    <name evidence="6" type="ORF">FHS27_000050</name>
</gene>
<comment type="caution">
    <text evidence="6">The sequence shown here is derived from an EMBL/GenBank/DDBJ whole genome shotgun (WGS) entry which is preliminary data.</text>
</comment>
<dbReference type="GO" id="GO:0003700">
    <property type="term" value="F:DNA-binding transcription factor activity"/>
    <property type="evidence" value="ECO:0007669"/>
    <property type="project" value="TreeGrafter"/>
</dbReference>
<accession>A0A7W5DTK2</accession>
<organism evidence="6 7">
    <name type="scientific">Aporhodopirellula rubra</name>
    <dbReference type="NCBI Taxonomy" id="980271"/>
    <lineage>
        <taxon>Bacteria</taxon>
        <taxon>Pseudomonadati</taxon>
        <taxon>Planctomycetota</taxon>
        <taxon>Planctomycetia</taxon>
        <taxon>Pirellulales</taxon>
        <taxon>Pirellulaceae</taxon>
        <taxon>Aporhodopirellula</taxon>
    </lineage>
</organism>
<dbReference type="Pfam" id="PF00027">
    <property type="entry name" value="cNMP_binding"/>
    <property type="match status" value="1"/>
</dbReference>
<dbReference type="PROSITE" id="PS51063">
    <property type="entry name" value="HTH_CRP_2"/>
    <property type="match status" value="1"/>
</dbReference>
<dbReference type="SMART" id="SM00100">
    <property type="entry name" value="cNMP"/>
    <property type="match status" value="1"/>
</dbReference>
<keyword evidence="3" id="KW-0804">Transcription</keyword>
<dbReference type="PROSITE" id="PS50042">
    <property type="entry name" value="CNMP_BINDING_3"/>
    <property type="match status" value="1"/>
</dbReference>
<keyword evidence="7" id="KW-1185">Reference proteome</keyword>
<evidence type="ECO:0000259" key="5">
    <source>
        <dbReference type="PROSITE" id="PS51063"/>
    </source>
</evidence>
<protein>
    <submittedName>
        <fullName evidence="6">CRP/FNR family transcriptional regulator</fullName>
    </submittedName>
</protein>
<keyword evidence="1" id="KW-0805">Transcription regulation</keyword>
<reference evidence="6 7" key="1">
    <citation type="submission" date="2020-08" db="EMBL/GenBank/DDBJ databases">
        <title>Genomic Encyclopedia of Type Strains, Phase III (KMG-III): the genomes of soil and plant-associated and newly described type strains.</title>
        <authorList>
            <person name="Whitman W."/>
        </authorList>
    </citation>
    <scope>NUCLEOTIDE SEQUENCE [LARGE SCALE GENOMIC DNA]</scope>
    <source>
        <strain evidence="6 7">CECT 8075</strain>
    </source>
</reference>
<dbReference type="GO" id="GO:0003677">
    <property type="term" value="F:DNA binding"/>
    <property type="evidence" value="ECO:0007669"/>
    <property type="project" value="UniProtKB-KW"/>
</dbReference>
<evidence type="ECO:0000256" key="1">
    <source>
        <dbReference type="ARBA" id="ARBA00023015"/>
    </source>
</evidence>
<feature type="domain" description="HTH crp-type" evidence="5">
    <location>
        <begin position="153"/>
        <end position="221"/>
    </location>
</feature>
<dbReference type="InterPro" id="IPR014710">
    <property type="entry name" value="RmlC-like_jellyroll"/>
</dbReference>
<dbReference type="Gene3D" id="1.10.10.10">
    <property type="entry name" value="Winged helix-like DNA-binding domain superfamily/Winged helix DNA-binding domain"/>
    <property type="match status" value="1"/>
</dbReference>
<dbReference type="EMBL" id="JACHXU010000001">
    <property type="protein sequence ID" value="MBB3204286.1"/>
    <property type="molecule type" value="Genomic_DNA"/>
</dbReference>
<evidence type="ECO:0000313" key="7">
    <source>
        <dbReference type="Proteomes" id="UP000536179"/>
    </source>
</evidence>
<dbReference type="AlphaFoldDB" id="A0A7W5DTK2"/>
<dbReference type="PRINTS" id="PR00034">
    <property type="entry name" value="HTHCRP"/>
</dbReference>
<dbReference type="PANTHER" id="PTHR24567:SF68">
    <property type="entry name" value="DNA-BINDING TRANSCRIPTIONAL DUAL REGULATOR CRP"/>
    <property type="match status" value="1"/>
</dbReference>
<name>A0A7W5DTK2_9BACT</name>
<evidence type="ECO:0000259" key="4">
    <source>
        <dbReference type="PROSITE" id="PS50042"/>
    </source>
</evidence>
<dbReference type="InterPro" id="IPR012318">
    <property type="entry name" value="HTH_CRP"/>
</dbReference>
<dbReference type="RefSeq" id="WP_184300171.1">
    <property type="nucleotide sequence ID" value="NZ_JACHXU010000001.1"/>
</dbReference>
<feature type="domain" description="Cyclic nucleotide-binding" evidence="4">
    <location>
        <begin position="19"/>
        <end position="136"/>
    </location>
</feature>
<dbReference type="Proteomes" id="UP000536179">
    <property type="component" value="Unassembled WGS sequence"/>
</dbReference>
<dbReference type="SMART" id="SM00419">
    <property type="entry name" value="HTH_CRP"/>
    <property type="match status" value="1"/>
</dbReference>
<dbReference type="InterPro" id="IPR036388">
    <property type="entry name" value="WH-like_DNA-bd_sf"/>
</dbReference>
<dbReference type="GO" id="GO:0005829">
    <property type="term" value="C:cytosol"/>
    <property type="evidence" value="ECO:0007669"/>
    <property type="project" value="TreeGrafter"/>
</dbReference>
<evidence type="ECO:0000313" key="6">
    <source>
        <dbReference type="EMBL" id="MBB3204286.1"/>
    </source>
</evidence>
<keyword evidence="2" id="KW-0238">DNA-binding</keyword>
<sequence length="231" mass="25557">MSHATPIRTCEEVIRSSELLGGLEDCQQAALAAISVKQQFEQGHRVMSQGQACPGVYLVDSGLVRIFRIGPRGQQHVLHLCGPGQSFAEVAAFGNFPIPANATAVQRTHCVLIPIDALQRELANNHELCRQMLSSMSLWVRHFVQLLDDIVLRDAMERVARLLCDVPCDHSGRLKLPGPKKDLANHLNLTSETFSRVLRRLNEQGVLDVDSDRTIRVLDSEQLAKIGALAR</sequence>
<evidence type="ECO:0000256" key="2">
    <source>
        <dbReference type="ARBA" id="ARBA00023125"/>
    </source>
</evidence>
<dbReference type="InterPro" id="IPR036390">
    <property type="entry name" value="WH_DNA-bd_sf"/>
</dbReference>
<dbReference type="Gene3D" id="2.60.120.10">
    <property type="entry name" value="Jelly Rolls"/>
    <property type="match status" value="1"/>
</dbReference>
<dbReference type="InterPro" id="IPR050397">
    <property type="entry name" value="Env_Response_Regulators"/>
</dbReference>
<proteinExistence type="predicted"/>
<dbReference type="SUPFAM" id="SSF46785">
    <property type="entry name" value="Winged helix' DNA-binding domain"/>
    <property type="match status" value="1"/>
</dbReference>
<dbReference type="SUPFAM" id="SSF51206">
    <property type="entry name" value="cAMP-binding domain-like"/>
    <property type="match status" value="1"/>
</dbReference>
<dbReference type="PANTHER" id="PTHR24567">
    <property type="entry name" value="CRP FAMILY TRANSCRIPTIONAL REGULATORY PROTEIN"/>
    <property type="match status" value="1"/>
</dbReference>
<evidence type="ECO:0000256" key="3">
    <source>
        <dbReference type="ARBA" id="ARBA00023163"/>
    </source>
</evidence>
<dbReference type="Pfam" id="PF13545">
    <property type="entry name" value="HTH_Crp_2"/>
    <property type="match status" value="1"/>
</dbReference>
<dbReference type="InterPro" id="IPR018490">
    <property type="entry name" value="cNMP-bd_dom_sf"/>
</dbReference>
<dbReference type="InterPro" id="IPR000595">
    <property type="entry name" value="cNMP-bd_dom"/>
</dbReference>